<comment type="cofactor">
    <cofactor evidence="1">
        <name>Mg(2+)</name>
        <dbReference type="ChEBI" id="CHEBI:18420"/>
    </cofactor>
</comment>
<evidence type="ECO:0000256" key="1">
    <source>
        <dbReference type="ARBA" id="ARBA00001946"/>
    </source>
</evidence>
<sequence>MSRTHENHHVPTSTSIVVSASITADIEAHLKQSITLKPPLSVHEPMYNLVFSAPPNSAPSLCVAACELVGGHRSKAIAAASALRLLHAANFTHEHLPLTDSPSPSPVIHNSYDPSIQLLMPDAILPLGFELLAQSYNPAQNNSDRVLRVIVEFARAFGSKGILDGQYRQRVVSISNGDEVDNAERVDCSGREKEGKMHACAAACGAILGDANEEETEKLRTFGLYVGMIQGYSIKFMREREEEKEAERTIKELRNLALKELEHFHGRKLEPISSFIYCL</sequence>
<evidence type="ECO:0000256" key="3">
    <source>
        <dbReference type="ARBA" id="ARBA00022842"/>
    </source>
</evidence>
<dbReference type="SUPFAM" id="SSF48576">
    <property type="entry name" value="Terpenoid synthases"/>
    <property type="match status" value="1"/>
</dbReference>
<dbReference type="AlphaFoldDB" id="C4NAM7"/>
<name>C4NAM7_HUMLU</name>
<dbReference type="InterPro" id="IPR008949">
    <property type="entry name" value="Isoprenoid_synthase_dom_sf"/>
</dbReference>
<organism evidence="4">
    <name type="scientific">Humulus lupulus</name>
    <name type="common">European hop</name>
    <dbReference type="NCBI Taxonomy" id="3486"/>
    <lineage>
        <taxon>Eukaryota</taxon>
        <taxon>Viridiplantae</taxon>
        <taxon>Streptophyta</taxon>
        <taxon>Embryophyta</taxon>
        <taxon>Tracheophyta</taxon>
        <taxon>Spermatophyta</taxon>
        <taxon>Magnoliopsida</taxon>
        <taxon>eudicotyledons</taxon>
        <taxon>Gunneridae</taxon>
        <taxon>Pentapetalae</taxon>
        <taxon>rosids</taxon>
        <taxon>fabids</taxon>
        <taxon>Rosales</taxon>
        <taxon>Cannabaceae</taxon>
        <taxon>Humulus</taxon>
    </lineage>
</organism>
<dbReference type="PANTHER" id="PTHR43281:SF6">
    <property type="entry name" value="HETERODIMERIC GERANYLGERANYL PYROPHOSPHATE SYNTHASE SMALL SUBUNIT, CHLOROPLASTIC-LIKE"/>
    <property type="match status" value="1"/>
</dbReference>
<evidence type="ECO:0000313" key="4">
    <source>
        <dbReference type="EMBL" id="ACQ90681.1"/>
    </source>
</evidence>
<dbReference type="IntAct" id="C4NAM7">
    <property type="interactions" value="1"/>
</dbReference>
<dbReference type="GO" id="GO:0046872">
    <property type="term" value="F:metal ion binding"/>
    <property type="evidence" value="ECO:0007669"/>
    <property type="project" value="UniProtKB-KW"/>
</dbReference>
<dbReference type="DIP" id="DIP-60762N"/>
<dbReference type="GO" id="GO:0004659">
    <property type="term" value="F:prenyltransferase activity"/>
    <property type="evidence" value="ECO:0007669"/>
    <property type="project" value="TreeGrafter"/>
</dbReference>
<proteinExistence type="evidence at transcript level"/>
<reference evidence="4" key="1">
    <citation type="journal article" date="2009" name="Proc. Natl. Acad. Sci. U.S.A.">
        <title>Heterodimeric geranyl(geranyl)diphosphate synthase from hop (Humulus lupulus) and the evolution of monoterpene biosynthesis.</title>
        <authorList>
            <person name="Wang G."/>
            <person name="Dixon R.A."/>
        </authorList>
    </citation>
    <scope>NUCLEOTIDE SEQUENCE</scope>
</reference>
<dbReference type="EMBL" id="FJ455406">
    <property type="protein sequence ID" value="ACQ90681.1"/>
    <property type="molecule type" value="mRNA"/>
</dbReference>
<dbReference type="Gene3D" id="1.10.600.10">
    <property type="entry name" value="Farnesyl Diphosphate Synthase"/>
    <property type="match status" value="1"/>
</dbReference>
<protein>
    <submittedName>
        <fullName evidence="4">Geranyl diphosphate synthase small subunit</fullName>
    </submittedName>
</protein>
<evidence type="ECO:0000256" key="2">
    <source>
        <dbReference type="ARBA" id="ARBA00022723"/>
    </source>
</evidence>
<dbReference type="BRENDA" id="2.5.1.29">
    <property type="organism ID" value="2716"/>
</dbReference>
<keyword evidence="2" id="KW-0479">Metal-binding</keyword>
<dbReference type="PANTHER" id="PTHR43281">
    <property type="entry name" value="FARNESYL DIPHOSPHATE SYNTHASE"/>
    <property type="match status" value="1"/>
</dbReference>
<accession>C4NAM7</accession>
<dbReference type="SMR" id="C4NAM7"/>
<keyword evidence="3" id="KW-0460">Magnesium</keyword>